<evidence type="ECO:0000256" key="6">
    <source>
        <dbReference type="ARBA" id="ARBA00023014"/>
    </source>
</evidence>
<gene>
    <name evidence="9" type="ORF">BN873_890153</name>
</gene>
<dbReference type="InterPro" id="IPR017896">
    <property type="entry name" value="4Fe4S_Fe-S-bd"/>
</dbReference>
<reference evidence="9" key="2">
    <citation type="submission" date="2014-03" db="EMBL/GenBank/DDBJ databases">
        <title>Candidatus Competibacter-lineage genomes retrieved from metagenomes reveal functional metabolic diversity.</title>
        <authorList>
            <person name="McIlroy S.J."/>
            <person name="Albertsen M."/>
            <person name="Andresen E.K."/>
            <person name="Saunders A.M."/>
            <person name="Kristiansen R."/>
            <person name="Stokholm-Bjerregaard M."/>
            <person name="Nielsen K.L."/>
            <person name="Nielsen P.H."/>
        </authorList>
    </citation>
    <scope>NUCLEOTIDE SEQUENCE</scope>
    <source>
        <strain evidence="9">Run_A_D11</strain>
    </source>
</reference>
<dbReference type="Pfam" id="PF13187">
    <property type="entry name" value="Fer4_9"/>
    <property type="match status" value="1"/>
</dbReference>
<dbReference type="SUPFAM" id="SSF54862">
    <property type="entry name" value="4Fe-4S ferredoxins"/>
    <property type="match status" value="2"/>
</dbReference>
<dbReference type="OrthoDB" id="9808559at2"/>
<keyword evidence="7" id="KW-1133">Transmembrane helix</keyword>
<dbReference type="PROSITE" id="PS00198">
    <property type="entry name" value="4FE4S_FER_1"/>
    <property type="match status" value="3"/>
</dbReference>
<dbReference type="CDD" id="cd16373">
    <property type="entry name" value="DMSOR_beta_like"/>
    <property type="match status" value="1"/>
</dbReference>
<evidence type="ECO:0000256" key="1">
    <source>
        <dbReference type="ARBA" id="ARBA00022448"/>
    </source>
</evidence>
<name>W6M9H4_9GAMM</name>
<keyword evidence="6" id="KW-0411">Iron-sulfur</keyword>
<proteinExistence type="predicted"/>
<dbReference type="Proteomes" id="UP000035760">
    <property type="component" value="Unassembled WGS sequence"/>
</dbReference>
<evidence type="ECO:0000313" key="10">
    <source>
        <dbReference type="Proteomes" id="UP000035760"/>
    </source>
</evidence>
<feature type="transmembrane region" description="Helical" evidence="7">
    <location>
        <begin position="217"/>
        <end position="234"/>
    </location>
</feature>
<feature type="transmembrane region" description="Helical" evidence="7">
    <location>
        <begin position="44"/>
        <end position="65"/>
    </location>
</feature>
<organism evidence="9 10">
    <name type="scientific">Candidatus Competibacter denitrificans Run_A_D11</name>
    <dbReference type="NCBI Taxonomy" id="1400863"/>
    <lineage>
        <taxon>Bacteria</taxon>
        <taxon>Pseudomonadati</taxon>
        <taxon>Pseudomonadota</taxon>
        <taxon>Gammaproteobacteria</taxon>
        <taxon>Candidatus Competibacteraceae</taxon>
        <taxon>Candidatus Competibacter</taxon>
    </lineage>
</organism>
<feature type="transmembrane region" description="Helical" evidence="7">
    <location>
        <begin position="241"/>
        <end position="261"/>
    </location>
</feature>
<keyword evidence="4" id="KW-0249">Electron transport</keyword>
<dbReference type="EMBL" id="CBTJ020000101">
    <property type="protein sequence ID" value="CDI04247.1"/>
    <property type="molecule type" value="Genomic_DNA"/>
</dbReference>
<accession>W6M9H4</accession>
<dbReference type="Pfam" id="PF12801">
    <property type="entry name" value="Fer4_5"/>
    <property type="match status" value="2"/>
</dbReference>
<feature type="domain" description="4Fe-4S ferredoxin-type" evidence="8">
    <location>
        <begin position="262"/>
        <end position="288"/>
    </location>
</feature>
<dbReference type="InterPro" id="IPR051684">
    <property type="entry name" value="Electron_Trans/Redox"/>
</dbReference>
<feature type="domain" description="4Fe-4S ferredoxin-type" evidence="8">
    <location>
        <begin position="426"/>
        <end position="458"/>
    </location>
</feature>
<dbReference type="PANTHER" id="PTHR30176:SF3">
    <property type="entry name" value="FERREDOXIN-TYPE PROTEIN NAPH"/>
    <property type="match status" value="1"/>
</dbReference>
<protein>
    <submittedName>
        <fullName evidence="9">4Fe-4S ferredoxin iron-sulfur binding domain-containing protein</fullName>
    </submittedName>
</protein>
<feature type="domain" description="4Fe-4S ferredoxin-type" evidence="8">
    <location>
        <begin position="507"/>
        <end position="539"/>
    </location>
</feature>
<sequence>MPCADKPAAANNRSFSFRSSVPCEQADSYERTAVKQIWLKKIRVVVSLVYLILMTLLFVDFDWIGETPIASVVLYPQFVPSLLKFTQTLAWGATGFLAVLALTLLFGRVYCSMLCPLGTLQDIAIRIARKLRWPRRVKFLFQPPNNMLRYGVLVLAVGLFLSGSVVGLALLDPFSNYGRIAADLLRPLYVLAHNDLGQLLESFGINGPLPLQWKPPSVAALVFPTAFLIGLLWLSATRGRLFCNTLCPVGTLLGLVARFALFKIRIPQSACIVCAQCSIHCKAGCIRLKTKEVDFSRCVACYNCITVCEAHGIGYASPQPVRFYPTPPTHLPPSQKSMTRRTLLRGTGLVLIGYGGLGHRDGFGAKPRNRLPSTVNHRKAWPVAPPGAEQLSRFNDLCTACHLCVSACPYGVLQPALLEYGLSGLLQPRLDYEAGYCSYECNRCGQICPTGAIRPLDLASKQTVQMGVSRFVRDNCIVYTDHVACGVCADYCPTKAVHLLSYQDGLMIPEVRENLCVGCGACENACPVRPYRAIYVDGHPIQHKAQRPLSKSPEQEV</sequence>
<dbReference type="PROSITE" id="PS51379">
    <property type="entry name" value="4FE4S_FER_2"/>
    <property type="match status" value="5"/>
</dbReference>
<dbReference type="Pfam" id="PF12838">
    <property type="entry name" value="Fer4_7"/>
    <property type="match status" value="1"/>
</dbReference>
<dbReference type="STRING" id="1400863.BN873_890153"/>
<dbReference type="Gene3D" id="3.30.70.20">
    <property type="match status" value="2"/>
</dbReference>
<feature type="domain" description="4Fe-4S ferredoxin-type" evidence="8">
    <location>
        <begin position="289"/>
        <end position="318"/>
    </location>
</feature>
<dbReference type="InterPro" id="IPR017900">
    <property type="entry name" value="4Fe4S_Fe_S_CS"/>
</dbReference>
<comment type="caution">
    <text evidence="9">The sequence shown here is derived from an EMBL/GenBank/DDBJ whole genome shotgun (WGS) entry which is preliminary data.</text>
</comment>
<keyword evidence="2" id="KW-0004">4Fe-4S</keyword>
<dbReference type="GO" id="GO:0046872">
    <property type="term" value="F:metal ion binding"/>
    <property type="evidence" value="ECO:0007669"/>
    <property type="project" value="UniProtKB-KW"/>
</dbReference>
<dbReference type="GO" id="GO:0005886">
    <property type="term" value="C:plasma membrane"/>
    <property type="evidence" value="ECO:0007669"/>
    <property type="project" value="TreeGrafter"/>
</dbReference>
<keyword evidence="1" id="KW-0813">Transport</keyword>
<evidence type="ECO:0000313" key="9">
    <source>
        <dbReference type="EMBL" id="CDI04247.1"/>
    </source>
</evidence>
<feature type="transmembrane region" description="Helical" evidence="7">
    <location>
        <begin position="148"/>
        <end position="171"/>
    </location>
</feature>
<keyword evidence="7" id="KW-0472">Membrane</keyword>
<keyword evidence="5" id="KW-0408">Iron</keyword>
<evidence type="ECO:0000259" key="8">
    <source>
        <dbReference type="PROSITE" id="PS51379"/>
    </source>
</evidence>
<feature type="transmembrane region" description="Helical" evidence="7">
    <location>
        <begin position="85"/>
        <end position="106"/>
    </location>
</feature>
<dbReference type="GO" id="GO:0051539">
    <property type="term" value="F:4 iron, 4 sulfur cluster binding"/>
    <property type="evidence" value="ECO:0007669"/>
    <property type="project" value="UniProtKB-KW"/>
</dbReference>
<evidence type="ECO:0000256" key="7">
    <source>
        <dbReference type="SAM" id="Phobius"/>
    </source>
</evidence>
<evidence type="ECO:0000256" key="2">
    <source>
        <dbReference type="ARBA" id="ARBA00022485"/>
    </source>
</evidence>
<keyword evidence="3" id="KW-0479">Metal-binding</keyword>
<reference evidence="9" key="1">
    <citation type="submission" date="2013-07" db="EMBL/GenBank/DDBJ databases">
        <authorList>
            <person name="McIlroy S."/>
        </authorList>
    </citation>
    <scope>NUCLEOTIDE SEQUENCE [LARGE SCALE GENOMIC DNA]</scope>
    <source>
        <strain evidence="9">Run_A_D11</strain>
    </source>
</reference>
<keyword evidence="7" id="KW-0812">Transmembrane</keyword>
<evidence type="ECO:0000256" key="5">
    <source>
        <dbReference type="ARBA" id="ARBA00023004"/>
    </source>
</evidence>
<dbReference type="PANTHER" id="PTHR30176">
    <property type="entry name" value="FERREDOXIN-TYPE PROTEIN NAPH"/>
    <property type="match status" value="1"/>
</dbReference>
<evidence type="ECO:0000256" key="3">
    <source>
        <dbReference type="ARBA" id="ARBA00022723"/>
    </source>
</evidence>
<dbReference type="AlphaFoldDB" id="W6M9H4"/>
<evidence type="ECO:0000256" key="4">
    <source>
        <dbReference type="ARBA" id="ARBA00022982"/>
    </source>
</evidence>
<keyword evidence="10" id="KW-1185">Reference proteome</keyword>
<feature type="domain" description="4Fe-4S ferredoxin-type" evidence="8">
    <location>
        <begin position="389"/>
        <end position="418"/>
    </location>
</feature>